<keyword evidence="1" id="KW-0175">Coiled coil</keyword>
<dbReference type="InterPro" id="IPR013083">
    <property type="entry name" value="Znf_RING/FYVE/PHD"/>
</dbReference>
<name>A0ABR2GWT0_9EUKA</name>
<evidence type="ECO:0000256" key="1">
    <source>
        <dbReference type="SAM" id="Coils"/>
    </source>
</evidence>
<proteinExistence type="predicted"/>
<accession>A0ABR2GWT0</accession>
<comment type="caution">
    <text evidence="3">The sequence shown here is derived from an EMBL/GenBank/DDBJ whole genome shotgun (WGS) entry which is preliminary data.</text>
</comment>
<protein>
    <recommendedName>
        <fullName evidence="5">RING-type domain-containing protein</fullName>
    </recommendedName>
</protein>
<reference evidence="3 4" key="1">
    <citation type="submission" date="2024-04" db="EMBL/GenBank/DDBJ databases">
        <title>Tritrichomonas musculus Genome.</title>
        <authorList>
            <person name="Alves-Ferreira E."/>
            <person name="Grigg M."/>
            <person name="Lorenzi H."/>
            <person name="Galac M."/>
        </authorList>
    </citation>
    <scope>NUCLEOTIDE SEQUENCE [LARGE SCALE GENOMIC DNA]</scope>
    <source>
        <strain evidence="3 4">EAF2021</strain>
    </source>
</reference>
<feature type="coiled-coil region" evidence="1">
    <location>
        <begin position="99"/>
        <end position="154"/>
    </location>
</feature>
<evidence type="ECO:0008006" key="5">
    <source>
        <dbReference type="Google" id="ProtNLM"/>
    </source>
</evidence>
<organism evidence="3 4">
    <name type="scientific">Tritrichomonas musculus</name>
    <dbReference type="NCBI Taxonomy" id="1915356"/>
    <lineage>
        <taxon>Eukaryota</taxon>
        <taxon>Metamonada</taxon>
        <taxon>Parabasalia</taxon>
        <taxon>Tritrichomonadida</taxon>
        <taxon>Tritrichomonadidae</taxon>
        <taxon>Tritrichomonas</taxon>
    </lineage>
</organism>
<evidence type="ECO:0000313" key="4">
    <source>
        <dbReference type="Proteomes" id="UP001470230"/>
    </source>
</evidence>
<dbReference type="EMBL" id="JAPFFF010000055">
    <property type="protein sequence ID" value="KAK8838379.1"/>
    <property type="molecule type" value="Genomic_DNA"/>
</dbReference>
<dbReference type="CDD" id="cd16449">
    <property type="entry name" value="RING-HC"/>
    <property type="match status" value="1"/>
</dbReference>
<gene>
    <name evidence="3" type="ORF">M9Y10_033004</name>
</gene>
<dbReference type="Gene3D" id="3.30.40.10">
    <property type="entry name" value="Zinc/RING finger domain, C3HC4 (zinc finger)"/>
    <property type="match status" value="1"/>
</dbReference>
<sequence>MSAHEMMQQTQDVDILNKILEMNALTQDEQQMVHLVKKHYFENGLIARQLAKQVQIITRNMQNVQILCQGDAAFEQELTTQVNEAKTVLQGIQSRIAPLAELKEKYGQMLKECEKLTQDQQNEELALRRIQNKTDQLHEELAKTQKELNKNKDSMNFKEAVHQHLKKNLASRKQAINIWKTNREEIMQKFQTDGANLKLEKQRKQQQIDRLTMKAGRLRQQLTETKQRIDAEKSKFESQVLDWRERTRQATQRRNDVYETYQKGEMEKRLLQSQMQRHSEKHKLVSRRAEESKTELNQTIEQIEETQNRISEYASVPESHINTVKALQNENHSLKAEIDQLTKDEKEAHEQADKLRAEYAELERMDAAARRKKMERQQRSLRESLEKIDGAVTAAESSYTCFECLKPVKNPMTFVPCGHSVCRSHGKHTDDMLVCPECKLPCDTVFANMTIPDLLSKMQFLHSLISTVIEN</sequence>
<dbReference type="Proteomes" id="UP001470230">
    <property type="component" value="Unassembled WGS sequence"/>
</dbReference>
<keyword evidence="4" id="KW-1185">Reference proteome</keyword>
<feature type="region of interest" description="Disordered" evidence="2">
    <location>
        <begin position="275"/>
        <end position="295"/>
    </location>
</feature>
<dbReference type="SUPFAM" id="SSF57850">
    <property type="entry name" value="RING/U-box"/>
    <property type="match status" value="1"/>
</dbReference>
<evidence type="ECO:0000256" key="2">
    <source>
        <dbReference type="SAM" id="MobiDB-lite"/>
    </source>
</evidence>
<evidence type="ECO:0000313" key="3">
    <source>
        <dbReference type="EMBL" id="KAK8838379.1"/>
    </source>
</evidence>
<feature type="coiled-coil region" evidence="1">
    <location>
        <begin position="194"/>
        <end position="239"/>
    </location>
</feature>